<evidence type="ECO:0000313" key="3">
    <source>
        <dbReference type="EMBL" id="CAE6504779.1"/>
    </source>
</evidence>
<feature type="transmembrane region" description="Helical" evidence="2">
    <location>
        <begin position="151"/>
        <end position="173"/>
    </location>
</feature>
<keyword evidence="2" id="KW-1133">Transmembrane helix</keyword>
<feature type="compositionally biased region" description="Basic and acidic residues" evidence="1">
    <location>
        <begin position="304"/>
        <end position="317"/>
    </location>
</feature>
<feature type="transmembrane region" description="Helical" evidence="2">
    <location>
        <begin position="12"/>
        <end position="31"/>
    </location>
</feature>
<evidence type="ECO:0000256" key="1">
    <source>
        <dbReference type="SAM" id="MobiDB-lite"/>
    </source>
</evidence>
<feature type="transmembrane region" description="Helical" evidence="2">
    <location>
        <begin position="112"/>
        <end position="139"/>
    </location>
</feature>
<feature type="transmembrane region" description="Helical" evidence="2">
    <location>
        <begin position="43"/>
        <end position="62"/>
    </location>
</feature>
<name>A0A8H3CY37_9AGAM</name>
<keyword evidence="2" id="KW-0812">Transmembrane</keyword>
<dbReference type="AlphaFoldDB" id="A0A8H3CY37"/>
<feature type="transmembrane region" description="Helical" evidence="2">
    <location>
        <begin position="200"/>
        <end position="218"/>
    </location>
</feature>
<accession>A0A8H3CY37</accession>
<keyword evidence="2" id="KW-0472">Membrane</keyword>
<evidence type="ECO:0000313" key="4">
    <source>
        <dbReference type="Proteomes" id="UP000663843"/>
    </source>
</evidence>
<feature type="transmembrane region" description="Helical" evidence="2">
    <location>
        <begin position="82"/>
        <end position="100"/>
    </location>
</feature>
<proteinExistence type="predicted"/>
<feature type="region of interest" description="Disordered" evidence="1">
    <location>
        <begin position="299"/>
        <end position="326"/>
    </location>
</feature>
<gene>
    <name evidence="3" type="ORF">RDB_LOCUS144312</name>
</gene>
<evidence type="ECO:0000256" key="2">
    <source>
        <dbReference type="SAM" id="Phobius"/>
    </source>
</evidence>
<comment type="caution">
    <text evidence="3">The sequence shown here is derived from an EMBL/GenBank/DDBJ whole genome shotgun (WGS) entry which is preliminary data.</text>
</comment>
<sequence length="339" mass="37558">MTITSSGLPLRQLIELAISEVLIQGILIPLLVDSVASERSYGLRFKVYVIFINILSLAHTVLRVTDALMALDSASHHLPLELSSIILTCGVSALTQAFFIHRCWRIFNKRMVLIAPYVAGLIVSILSGALIGLFSAGVIPSTPHEIDVVVGIWAFSGFTLDLCMTLTTIIYLYKLRSDHNDRDNVFLTVWLIHKHFKSSAAPPLFLMGLVIFDLYILPETLLPSALAAALIEKFLLLSLMITLTGQGYVRRQIERPRYAVPRGFIPSQGTFGFVSEPGFASRPGVYELEVRSVLETTRSVNDSEASRRGSYVEDMNRSRLSVTKPPVAESTRSIQIHLS</sequence>
<dbReference type="Proteomes" id="UP000663843">
    <property type="component" value="Unassembled WGS sequence"/>
</dbReference>
<reference evidence="3" key="1">
    <citation type="submission" date="2021-01" db="EMBL/GenBank/DDBJ databases">
        <authorList>
            <person name="Kaushik A."/>
        </authorList>
    </citation>
    <scope>NUCLEOTIDE SEQUENCE</scope>
    <source>
        <strain evidence="3">AG2-2IIIB</strain>
    </source>
</reference>
<protein>
    <submittedName>
        <fullName evidence="3">Uncharacterized protein</fullName>
    </submittedName>
</protein>
<dbReference type="EMBL" id="CAJMWT010005346">
    <property type="protein sequence ID" value="CAE6504779.1"/>
    <property type="molecule type" value="Genomic_DNA"/>
</dbReference>
<feature type="transmembrane region" description="Helical" evidence="2">
    <location>
        <begin position="224"/>
        <end position="249"/>
    </location>
</feature>
<organism evidence="3 4">
    <name type="scientific">Rhizoctonia solani</name>
    <dbReference type="NCBI Taxonomy" id="456999"/>
    <lineage>
        <taxon>Eukaryota</taxon>
        <taxon>Fungi</taxon>
        <taxon>Dikarya</taxon>
        <taxon>Basidiomycota</taxon>
        <taxon>Agaricomycotina</taxon>
        <taxon>Agaricomycetes</taxon>
        <taxon>Cantharellales</taxon>
        <taxon>Ceratobasidiaceae</taxon>
        <taxon>Rhizoctonia</taxon>
    </lineage>
</organism>